<dbReference type="GO" id="GO:0008198">
    <property type="term" value="F:ferrous iron binding"/>
    <property type="evidence" value="ECO:0007669"/>
    <property type="project" value="InterPro"/>
</dbReference>
<evidence type="ECO:0000259" key="6">
    <source>
        <dbReference type="Pfam" id="PF02900"/>
    </source>
</evidence>
<dbReference type="GO" id="GO:0008270">
    <property type="term" value="F:zinc ion binding"/>
    <property type="evidence" value="ECO:0007669"/>
    <property type="project" value="InterPro"/>
</dbReference>
<comment type="similarity">
    <text evidence="2">Belongs to the DODA-type extradiol aromatic ring-opening dioxygenase family.</text>
</comment>
<evidence type="ECO:0000313" key="7">
    <source>
        <dbReference type="EMBL" id="TKW32389.1"/>
    </source>
</evidence>
<keyword evidence="4" id="KW-0862">Zinc</keyword>
<comment type="cofactor">
    <cofactor evidence="1">
        <name>Zn(2+)</name>
        <dbReference type="ChEBI" id="CHEBI:29105"/>
    </cofactor>
</comment>
<evidence type="ECO:0000256" key="1">
    <source>
        <dbReference type="ARBA" id="ARBA00001947"/>
    </source>
</evidence>
<feature type="domain" description="Extradiol ring-cleavage dioxygenase class III enzyme subunit B" evidence="6">
    <location>
        <begin position="37"/>
        <end position="236"/>
    </location>
</feature>
<dbReference type="AlphaFoldDB" id="A0A4U6VWM0"/>
<dbReference type="SUPFAM" id="SSF53213">
    <property type="entry name" value="LigB-like"/>
    <property type="match status" value="1"/>
</dbReference>
<evidence type="ECO:0000256" key="3">
    <source>
        <dbReference type="ARBA" id="ARBA00022723"/>
    </source>
</evidence>
<keyword evidence="8" id="KW-1185">Reference proteome</keyword>
<dbReference type="Gramene" id="TKW32389">
    <property type="protein sequence ID" value="TKW32389"/>
    <property type="gene ID" value="SEVIR_2G165900v2"/>
</dbReference>
<dbReference type="Gene3D" id="3.40.830.10">
    <property type="entry name" value="LigB-like"/>
    <property type="match status" value="1"/>
</dbReference>
<evidence type="ECO:0000256" key="4">
    <source>
        <dbReference type="ARBA" id="ARBA00022833"/>
    </source>
</evidence>
<gene>
    <name evidence="7" type="ORF">SEVIR_2G165900v2</name>
</gene>
<sequence length="245" mass="26284">MDTYFLSHRGSPMLAVDDTIPGLLRIVAAGRGDEEARPRAIPILVVSAHWETAAPAVSVVRGSNGTIHDFYGFPAPMYQLKYPAPGARELAKRTKVLLEQAGLGPVEEDHGAWVPLMLMYPAADIPVCQLYVQPGRDEAHHHAVGRALAPLREEGVLRHAQPAPEGHPPLAAAEFDAWLHGALLGGRYDDAVRGDGADMATEHLYPLHVALGAANANGGAVRAELIHHSWTGSLSYASYKFTTTS</sequence>
<dbReference type="PIRSF" id="PIRSF006157">
    <property type="entry name" value="Doxgns_DODA"/>
    <property type="match status" value="1"/>
</dbReference>
<dbReference type="PANTHER" id="PTHR30096">
    <property type="entry name" value="4,5-DOPA DIOXYGENASE EXTRADIOL-LIKE PROTEIN"/>
    <property type="match status" value="1"/>
</dbReference>
<protein>
    <recommendedName>
        <fullName evidence="6">Extradiol ring-cleavage dioxygenase class III enzyme subunit B domain-containing protein</fullName>
    </recommendedName>
</protein>
<name>A0A4U6VWM0_SETVI</name>
<accession>A0A4U6VWM0</accession>
<keyword evidence="5" id="KW-0560">Oxidoreductase</keyword>
<dbReference type="InterPro" id="IPR004183">
    <property type="entry name" value="Xdiol_dOase_suB"/>
</dbReference>
<proteinExistence type="inferred from homology"/>
<keyword evidence="3" id="KW-0479">Metal-binding</keyword>
<organism evidence="7 8">
    <name type="scientific">Setaria viridis</name>
    <name type="common">Green bristlegrass</name>
    <name type="synonym">Setaria italica subsp. viridis</name>
    <dbReference type="NCBI Taxonomy" id="4556"/>
    <lineage>
        <taxon>Eukaryota</taxon>
        <taxon>Viridiplantae</taxon>
        <taxon>Streptophyta</taxon>
        <taxon>Embryophyta</taxon>
        <taxon>Tracheophyta</taxon>
        <taxon>Spermatophyta</taxon>
        <taxon>Magnoliopsida</taxon>
        <taxon>Liliopsida</taxon>
        <taxon>Poales</taxon>
        <taxon>Poaceae</taxon>
        <taxon>PACMAD clade</taxon>
        <taxon>Panicoideae</taxon>
        <taxon>Panicodae</taxon>
        <taxon>Paniceae</taxon>
        <taxon>Cenchrinae</taxon>
        <taxon>Setaria</taxon>
    </lineage>
</organism>
<dbReference type="InterPro" id="IPR014436">
    <property type="entry name" value="Extradiol_dOase_DODA"/>
</dbReference>
<dbReference type="CDD" id="cd07363">
    <property type="entry name" value="45_DOPA_Dioxygenase"/>
    <property type="match status" value="1"/>
</dbReference>
<evidence type="ECO:0000256" key="5">
    <source>
        <dbReference type="ARBA" id="ARBA00023002"/>
    </source>
</evidence>
<dbReference type="PANTHER" id="PTHR30096:SF20">
    <property type="entry name" value="EXTRADIOL RING-CLEAVAGE DIOXYGENASE CLASS III ENZYME SUBUNIT B DOMAIN-CONTAINING PROTEIN"/>
    <property type="match status" value="1"/>
</dbReference>
<dbReference type="EMBL" id="CM016553">
    <property type="protein sequence ID" value="TKW32389.1"/>
    <property type="molecule type" value="Genomic_DNA"/>
</dbReference>
<reference evidence="7" key="1">
    <citation type="submission" date="2019-03" db="EMBL/GenBank/DDBJ databases">
        <title>WGS assembly of Setaria viridis.</title>
        <authorList>
            <person name="Huang P."/>
            <person name="Jenkins J."/>
            <person name="Grimwood J."/>
            <person name="Barry K."/>
            <person name="Healey A."/>
            <person name="Mamidi S."/>
            <person name="Sreedasyam A."/>
            <person name="Shu S."/>
            <person name="Feldman M."/>
            <person name="Wu J."/>
            <person name="Yu Y."/>
            <person name="Chen C."/>
            <person name="Johnson J."/>
            <person name="Rokhsar D."/>
            <person name="Baxter I."/>
            <person name="Schmutz J."/>
            <person name="Brutnell T."/>
            <person name="Kellogg E."/>
        </authorList>
    </citation>
    <scope>NUCLEOTIDE SEQUENCE [LARGE SCALE GENOMIC DNA]</scope>
</reference>
<evidence type="ECO:0000313" key="8">
    <source>
        <dbReference type="Proteomes" id="UP000298652"/>
    </source>
</evidence>
<dbReference type="GO" id="GO:0016702">
    <property type="term" value="F:oxidoreductase activity, acting on single donors with incorporation of molecular oxygen, incorporation of two atoms of oxygen"/>
    <property type="evidence" value="ECO:0007669"/>
    <property type="project" value="UniProtKB-ARBA"/>
</dbReference>
<dbReference type="Pfam" id="PF02900">
    <property type="entry name" value="LigB"/>
    <property type="match status" value="1"/>
</dbReference>
<dbReference type="Proteomes" id="UP000298652">
    <property type="component" value="Chromosome 2"/>
</dbReference>
<dbReference type="OMA" id="AGPCFFM"/>
<evidence type="ECO:0000256" key="2">
    <source>
        <dbReference type="ARBA" id="ARBA00007581"/>
    </source>
</evidence>